<sequence length="358" mass="38520">MIFKSLILATCSFLTLVASLVALPPPSIHRLDHRESRLLPSHLIAQFPAGTWIENIAVRANGNLLLTSFLPDATLYEVSDLDCLSPTVTRLFTIDSVTSLFGIVETSTDVFAVAGGNFSQSTGGVKGTSRLWSIDFRHGQSSYPRLITSIPDAVLLNGATTVPRSSHIVLLADSILNAIWRVDVVKGTVDKAAQFPPQDTAPSQPVTIGVNGIHIHDGFLWFTNDTSTTNLSTGSPETSMYRIEIDKNGYAPINTAPEKMITLPSEALDDFIFGPDDRDIKWIATNSENKVLAAAPDGRYVRVAGAPNSFEVATATACQFGRTRRDSHVLYVTTGGGKINGTTEGGKVQALDTRGLSF</sequence>
<dbReference type="InterPro" id="IPR052998">
    <property type="entry name" value="Hetero-Diels-Alderase-like"/>
</dbReference>
<comment type="caution">
    <text evidence="2">The sequence shown here is derived from an EMBL/GenBank/DDBJ whole genome shotgun (WGS) entry which is preliminary data.</text>
</comment>
<evidence type="ECO:0008006" key="4">
    <source>
        <dbReference type="Google" id="ProtNLM"/>
    </source>
</evidence>
<dbReference type="OMA" id="HKGYLYW"/>
<accession>A0A0F9ZI26</accession>
<reference evidence="3" key="1">
    <citation type="journal article" date="2015" name="Genome Announc.">
        <title>Draft whole-genome sequence of the biocontrol agent Trichoderma harzianum T6776.</title>
        <authorList>
            <person name="Baroncelli R."/>
            <person name="Piaggeschi G."/>
            <person name="Fiorini L."/>
            <person name="Bertolini E."/>
            <person name="Zapparata A."/>
            <person name="Pe M.E."/>
            <person name="Sarrocco S."/>
            <person name="Vannacci G."/>
        </authorList>
    </citation>
    <scope>NUCLEOTIDE SEQUENCE [LARGE SCALE GENOMIC DNA]</scope>
    <source>
        <strain evidence="3">T6776</strain>
    </source>
</reference>
<dbReference type="PANTHER" id="PTHR42060:SF1">
    <property type="entry name" value="NHL REPEAT-CONTAINING PROTEIN"/>
    <property type="match status" value="1"/>
</dbReference>
<feature type="chain" id="PRO_5002530661" description="SMP-30/Gluconolactonase/LRE-like region domain-containing protein" evidence="1">
    <location>
        <begin position="23"/>
        <end position="358"/>
    </location>
</feature>
<dbReference type="Proteomes" id="UP000034112">
    <property type="component" value="Unassembled WGS sequence"/>
</dbReference>
<dbReference type="PANTHER" id="PTHR42060">
    <property type="entry name" value="NHL REPEAT-CONTAINING PROTEIN-RELATED"/>
    <property type="match status" value="1"/>
</dbReference>
<dbReference type="AlphaFoldDB" id="A0A0F9ZI26"/>
<organism evidence="2 3">
    <name type="scientific">Trichoderma harzianum</name>
    <name type="common">Hypocrea lixii</name>
    <dbReference type="NCBI Taxonomy" id="5544"/>
    <lineage>
        <taxon>Eukaryota</taxon>
        <taxon>Fungi</taxon>
        <taxon>Dikarya</taxon>
        <taxon>Ascomycota</taxon>
        <taxon>Pezizomycotina</taxon>
        <taxon>Sordariomycetes</taxon>
        <taxon>Hypocreomycetidae</taxon>
        <taxon>Hypocreales</taxon>
        <taxon>Hypocreaceae</taxon>
        <taxon>Trichoderma</taxon>
    </lineage>
</organism>
<protein>
    <recommendedName>
        <fullName evidence="4">SMP-30/Gluconolactonase/LRE-like region domain-containing protein</fullName>
    </recommendedName>
</protein>
<evidence type="ECO:0000313" key="3">
    <source>
        <dbReference type="Proteomes" id="UP000034112"/>
    </source>
</evidence>
<dbReference type="Gene3D" id="2.120.10.30">
    <property type="entry name" value="TolB, C-terminal domain"/>
    <property type="match status" value="1"/>
</dbReference>
<evidence type="ECO:0000256" key="1">
    <source>
        <dbReference type="SAM" id="SignalP"/>
    </source>
</evidence>
<keyword evidence="1" id="KW-0732">Signal</keyword>
<feature type="signal peptide" evidence="1">
    <location>
        <begin position="1"/>
        <end position="22"/>
    </location>
</feature>
<dbReference type="EMBL" id="JOKZ01000290">
    <property type="protein sequence ID" value="KKO99921.1"/>
    <property type="molecule type" value="Genomic_DNA"/>
</dbReference>
<name>A0A0F9ZI26_TRIHA</name>
<dbReference type="SUPFAM" id="SSF63829">
    <property type="entry name" value="Calcium-dependent phosphotriesterase"/>
    <property type="match status" value="1"/>
</dbReference>
<proteinExistence type="predicted"/>
<evidence type="ECO:0000313" key="2">
    <source>
        <dbReference type="EMBL" id="KKO99921.1"/>
    </source>
</evidence>
<dbReference type="OrthoDB" id="9977941at2759"/>
<gene>
    <name evidence="2" type="ORF">THAR02_07988</name>
</gene>
<dbReference type="InterPro" id="IPR011042">
    <property type="entry name" value="6-blade_b-propeller_TolB-like"/>
</dbReference>